<dbReference type="EMBL" id="FODT01000008">
    <property type="protein sequence ID" value="SEP12197.1"/>
    <property type="molecule type" value="Genomic_DNA"/>
</dbReference>
<dbReference type="RefSeq" id="WP_175557694.1">
    <property type="nucleotide sequence ID" value="NZ_FODT01000008.1"/>
</dbReference>
<dbReference type="AlphaFoldDB" id="A0A1H8VA97"/>
<sequence length="56" mass="6415">MAGADARMQKLLKELKPLTEYERRLRLIALADQYGSGFAWAVKSEFEKANQRRATS</sequence>
<name>A0A1H8VA97_9BRAD</name>
<protein>
    <recommendedName>
        <fullName evidence="3">Transposase</fullName>
    </recommendedName>
</protein>
<proteinExistence type="predicted"/>
<evidence type="ECO:0000313" key="2">
    <source>
        <dbReference type="Proteomes" id="UP000199615"/>
    </source>
</evidence>
<reference evidence="2" key="1">
    <citation type="submission" date="2016-10" db="EMBL/GenBank/DDBJ databases">
        <authorList>
            <person name="Varghese N."/>
            <person name="Submissions S."/>
        </authorList>
    </citation>
    <scope>NUCLEOTIDE SEQUENCE [LARGE SCALE GENOMIC DNA]</scope>
    <source>
        <strain evidence="2">DSM 123</strain>
    </source>
</reference>
<organism evidence="1 2">
    <name type="scientific">Rhodopseudomonas pseudopalustris</name>
    <dbReference type="NCBI Taxonomy" id="1513892"/>
    <lineage>
        <taxon>Bacteria</taxon>
        <taxon>Pseudomonadati</taxon>
        <taxon>Pseudomonadota</taxon>
        <taxon>Alphaproteobacteria</taxon>
        <taxon>Hyphomicrobiales</taxon>
        <taxon>Nitrobacteraceae</taxon>
        <taxon>Rhodopseudomonas</taxon>
    </lineage>
</organism>
<keyword evidence="2" id="KW-1185">Reference proteome</keyword>
<accession>A0A1H8VA97</accession>
<evidence type="ECO:0008006" key="3">
    <source>
        <dbReference type="Google" id="ProtNLM"/>
    </source>
</evidence>
<gene>
    <name evidence="1" type="ORF">SAMN05444123_108149</name>
</gene>
<evidence type="ECO:0000313" key="1">
    <source>
        <dbReference type="EMBL" id="SEP12197.1"/>
    </source>
</evidence>
<dbReference type="Proteomes" id="UP000199615">
    <property type="component" value="Unassembled WGS sequence"/>
</dbReference>